<feature type="domain" description="FAS1" evidence="3">
    <location>
        <begin position="321"/>
        <end position="468"/>
    </location>
</feature>
<dbReference type="AlphaFoldDB" id="A0A9D4U5G9"/>
<dbReference type="PROSITE" id="PS50213">
    <property type="entry name" value="FAS1"/>
    <property type="match status" value="2"/>
</dbReference>
<dbReference type="PANTHER" id="PTHR32499:SF3">
    <property type="entry name" value="FASCICLIN-LIKE ARABINOGALACTAN PROTEIN 16"/>
    <property type="match status" value="1"/>
</dbReference>
<evidence type="ECO:0000259" key="3">
    <source>
        <dbReference type="PROSITE" id="PS50213"/>
    </source>
</evidence>
<gene>
    <name evidence="4" type="ORF">GOP47_0024247</name>
</gene>
<dbReference type="Proteomes" id="UP000886520">
    <property type="component" value="Chromosome 23"/>
</dbReference>
<feature type="domain" description="FAS1" evidence="3">
    <location>
        <begin position="94"/>
        <end position="230"/>
    </location>
</feature>
<feature type="compositionally biased region" description="Low complexity" evidence="1">
    <location>
        <begin position="46"/>
        <end position="70"/>
    </location>
</feature>
<keyword evidence="2" id="KW-0732">Signal</keyword>
<feature type="chain" id="PRO_5039567351" description="FAS1 domain-containing protein" evidence="2">
    <location>
        <begin position="27"/>
        <end position="522"/>
    </location>
</feature>
<dbReference type="InterPro" id="IPR000782">
    <property type="entry name" value="FAS1_domain"/>
</dbReference>
<dbReference type="Gene3D" id="2.30.180.10">
    <property type="entry name" value="FAS1 domain"/>
    <property type="match status" value="2"/>
</dbReference>
<reference evidence="4" key="1">
    <citation type="submission" date="2021-01" db="EMBL/GenBank/DDBJ databases">
        <title>Adiantum capillus-veneris genome.</title>
        <authorList>
            <person name="Fang Y."/>
            <person name="Liao Q."/>
        </authorList>
    </citation>
    <scope>NUCLEOTIDE SEQUENCE</scope>
    <source>
        <strain evidence="4">H3</strain>
        <tissue evidence="4">Leaf</tissue>
    </source>
</reference>
<proteinExistence type="predicted"/>
<organism evidence="4 5">
    <name type="scientific">Adiantum capillus-veneris</name>
    <name type="common">Maidenhair fern</name>
    <dbReference type="NCBI Taxonomy" id="13818"/>
    <lineage>
        <taxon>Eukaryota</taxon>
        <taxon>Viridiplantae</taxon>
        <taxon>Streptophyta</taxon>
        <taxon>Embryophyta</taxon>
        <taxon>Tracheophyta</taxon>
        <taxon>Polypodiopsida</taxon>
        <taxon>Polypodiidae</taxon>
        <taxon>Polypodiales</taxon>
        <taxon>Pteridineae</taxon>
        <taxon>Pteridaceae</taxon>
        <taxon>Vittarioideae</taxon>
        <taxon>Adiantum</taxon>
    </lineage>
</organism>
<evidence type="ECO:0000256" key="1">
    <source>
        <dbReference type="SAM" id="MobiDB-lite"/>
    </source>
</evidence>
<dbReference type="EMBL" id="JABFUD020000023">
    <property type="protein sequence ID" value="KAI5061742.1"/>
    <property type="molecule type" value="Genomic_DNA"/>
</dbReference>
<feature type="region of interest" description="Disordered" evidence="1">
    <location>
        <begin position="471"/>
        <end position="499"/>
    </location>
</feature>
<dbReference type="Pfam" id="PF02469">
    <property type="entry name" value="Fasciclin"/>
    <property type="match status" value="2"/>
</dbReference>
<feature type="compositionally biased region" description="Polar residues" evidence="1">
    <location>
        <begin position="73"/>
        <end position="87"/>
    </location>
</feature>
<keyword evidence="5" id="KW-1185">Reference proteome</keyword>
<name>A0A9D4U5G9_ADICA</name>
<sequence length="522" mass="56508">MPDLLPRHAIAMALLLFLLLFSPCIASADHVLKPSAGALLITRSPSSIVSSSPSSVKSKTISSPSSSVKRSATKQGSTTHPTTTKPGASSSIISSDSVLVALLDSPYTELAEMADEASLLQTLEKMVGTHSITILAPRNSFLDRNIDPDFRRFLLEPGNIDSLRQLLRFHVIPHRISAAHWTNGSVVTLAADSLEFSSIAGRMRVDLSNVVAPDAIVRRDGVVHGIDRLLIPRPVQNAYNRWKEGKSAARMLAVLPEESPTPETYREMKAAAAAKAAALAKASQPPLKPIWEALAPGPAMAPAPAPGPSSGHRWFDGESAVADFISTLVRYGGYNEMADLLVNLTSLAPELAKLVSEGYRVTILAPNDDAMSKLTAEDLAAPGAPEQIIFYHIVSEYQTEESFYNAVRRFGKVSYQTLRDPYKLVAQEEDGTVVFGEGKEKAHLIDVDIFKDGRISVQGVDKVLSPVEETATTSSKKGRSLGEVDVDEEEVVSETKVHPTTRQRSSQGLLCWFFGQITWACQ</sequence>
<evidence type="ECO:0000313" key="4">
    <source>
        <dbReference type="EMBL" id="KAI5061742.1"/>
    </source>
</evidence>
<accession>A0A9D4U5G9</accession>
<dbReference type="InterPro" id="IPR044654">
    <property type="entry name" value="FLA15/16/17/18"/>
</dbReference>
<dbReference type="SMART" id="SM00554">
    <property type="entry name" value="FAS1"/>
    <property type="match status" value="2"/>
</dbReference>
<dbReference type="InterPro" id="IPR036378">
    <property type="entry name" value="FAS1_dom_sf"/>
</dbReference>
<dbReference type="OrthoDB" id="286301at2759"/>
<evidence type="ECO:0000313" key="5">
    <source>
        <dbReference type="Proteomes" id="UP000886520"/>
    </source>
</evidence>
<evidence type="ECO:0000256" key="2">
    <source>
        <dbReference type="SAM" id="SignalP"/>
    </source>
</evidence>
<comment type="caution">
    <text evidence="4">The sequence shown here is derived from an EMBL/GenBank/DDBJ whole genome shotgun (WGS) entry which is preliminary data.</text>
</comment>
<dbReference type="PANTHER" id="PTHR32499">
    <property type="entry name" value="FASCICLIN-LIKE ARABINOGALACTAN PROTEIN 16"/>
    <property type="match status" value="1"/>
</dbReference>
<feature type="signal peptide" evidence="2">
    <location>
        <begin position="1"/>
        <end position="26"/>
    </location>
</feature>
<feature type="region of interest" description="Disordered" evidence="1">
    <location>
        <begin position="46"/>
        <end position="91"/>
    </location>
</feature>
<dbReference type="SUPFAM" id="SSF82153">
    <property type="entry name" value="FAS1 domain"/>
    <property type="match status" value="2"/>
</dbReference>
<protein>
    <recommendedName>
        <fullName evidence="3">FAS1 domain-containing protein</fullName>
    </recommendedName>
</protein>